<proteinExistence type="predicted"/>
<comment type="caution">
    <text evidence="1">The sequence shown here is derived from an EMBL/GenBank/DDBJ whole genome shotgun (WGS) entry which is preliminary data.</text>
</comment>
<keyword evidence="2" id="KW-1185">Reference proteome</keyword>
<protein>
    <submittedName>
        <fullName evidence="1">Uncharacterized protein</fullName>
    </submittedName>
</protein>
<gene>
    <name evidence="1" type="ORF">ACFFMS_16030</name>
</gene>
<reference evidence="1 2" key="1">
    <citation type="submission" date="2024-09" db="EMBL/GenBank/DDBJ databases">
        <authorList>
            <person name="Sun Q."/>
            <person name="Mori K."/>
        </authorList>
    </citation>
    <scope>NUCLEOTIDE SEQUENCE [LARGE SCALE GENOMIC DNA]</scope>
    <source>
        <strain evidence="1 2">JCM 11201</strain>
    </source>
</reference>
<accession>A0ABV5WH17</accession>
<name>A0ABV5WH17_9BACI</name>
<evidence type="ECO:0000313" key="2">
    <source>
        <dbReference type="Proteomes" id="UP001589609"/>
    </source>
</evidence>
<evidence type="ECO:0000313" key="1">
    <source>
        <dbReference type="EMBL" id="MFB9759903.1"/>
    </source>
</evidence>
<organism evidence="1 2">
    <name type="scientific">Ectobacillus funiculus</name>
    <dbReference type="NCBI Taxonomy" id="137993"/>
    <lineage>
        <taxon>Bacteria</taxon>
        <taxon>Bacillati</taxon>
        <taxon>Bacillota</taxon>
        <taxon>Bacilli</taxon>
        <taxon>Bacillales</taxon>
        <taxon>Bacillaceae</taxon>
        <taxon>Ectobacillus</taxon>
    </lineage>
</organism>
<dbReference type="EMBL" id="JBHMAF010000100">
    <property type="protein sequence ID" value="MFB9759903.1"/>
    <property type="molecule type" value="Genomic_DNA"/>
</dbReference>
<dbReference type="Proteomes" id="UP001589609">
    <property type="component" value="Unassembled WGS sequence"/>
</dbReference>
<sequence length="88" mass="10010">MSKISQAGIFDLHTRATFQALVHAIIPDALWITTLGVAYAARGLTESIRADVSLMFSKIIMKKTMAGLTLKQYLEQHEWLRIPPYYKE</sequence>